<proteinExistence type="inferred from homology"/>
<dbReference type="PANTHER" id="PTHR11852">
    <property type="entry name" value="PLATELET-ACTIVATING FACTOR ACETYLHYDROLASE"/>
    <property type="match status" value="1"/>
</dbReference>
<dbReference type="GO" id="GO:0016788">
    <property type="term" value="F:hydrolase activity, acting on ester bonds"/>
    <property type="evidence" value="ECO:0007669"/>
    <property type="project" value="UniProtKB-ARBA"/>
</dbReference>
<evidence type="ECO:0000259" key="3">
    <source>
        <dbReference type="Pfam" id="PF13472"/>
    </source>
</evidence>
<dbReference type="InterPro" id="IPR036514">
    <property type="entry name" value="SGNH_hydro_sf"/>
</dbReference>
<feature type="chain" id="PRO_5016811304" evidence="2">
    <location>
        <begin position="24"/>
        <end position="256"/>
    </location>
</feature>
<gene>
    <name evidence="4" type="ORF">DES53_1185</name>
</gene>
<keyword evidence="5" id="KW-1185">Reference proteome</keyword>
<evidence type="ECO:0000313" key="5">
    <source>
        <dbReference type="Proteomes" id="UP000253426"/>
    </source>
</evidence>
<dbReference type="PANTHER" id="PTHR11852:SF0">
    <property type="entry name" value="PLATELET-ACTIVATING FACTOR ACETYLHYDROLASE IB SUBUNIT BETA HOMOLOG"/>
    <property type="match status" value="1"/>
</dbReference>
<comment type="similarity">
    <text evidence="1">Belongs to the 'GDSL' lipolytic enzyme family. Platelet-activating factor acetylhydrolase IB beta/gamma subunits subfamily.</text>
</comment>
<evidence type="ECO:0000313" key="4">
    <source>
        <dbReference type="EMBL" id="RBP36057.1"/>
    </source>
</evidence>
<dbReference type="InterPro" id="IPR013830">
    <property type="entry name" value="SGNH_hydro"/>
</dbReference>
<feature type="signal peptide" evidence="2">
    <location>
        <begin position="1"/>
        <end position="23"/>
    </location>
</feature>
<accession>A0A366H5A6</accession>
<evidence type="ECO:0000256" key="2">
    <source>
        <dbReference type="SAM" id="SignalP"/>
    </source>
</evidence>
<dbReference type="Pfam" id="PF13472">
    <property type="entry name" value="Lipase_GDSL_2"/>
    <property type="match status" value="1"/>
</dbReference>
<dbReference type="Gene3D" id="3.40.50.1110">
    <property type="entry name" value="SGNH hydrolase"/>
    <property type="match status" value="1"/>
</dbReference>
<feature type="domain" description="SGNH hydrolase-type esterase" evidence="3">
    <location>
        <begin position="67"/>
        <end position="245"/>
    </location>
</feature>
<dbReference type="EMBL" id="QNRR01000018">
    <property type="protein sequence ID" value="RBP36057.1"/>
    <property type="molecule type" value="Genomic_DNA"/>
</dbReference>
<organism evidence="4 5">
    <name type="scientific">Roseimicrobium gellanilyticum</name>
    <dbReference type="NCBI Taxonomy" id="748857"/>
    <lineage>
        <taxon>Bacteria</taxon>
        <taxon>Pseudomonadati</taxon>
        <taxon>Verrucomicrobiota</taxon>
        <taxon>Verrucomicrobiia</taxon>
        <taxon>Verrucomicrobiales</taxon>
        <taxon>Verrucomicrobiaceae</taxon>
        <taxon>Roseimicrobium</taxon>
    </lineage>
</organism>
<dbReference type="SUPFAM" id="SSF52266">
    <property type="entry name" value="SGNH hydrolase"/>
    <property type="match status" value="1"/>
</dbReference>
<comment type="caution">
    <text evidence="4">The sequence shown here is derived from an EMBL/GenBank/DDBJ whole genome shotgun (WGS) entry which is preliminary data.</text>
</comment>
<keyword evidence="2" id="KW-0732">Signal</keyword>
<evidence type="ECO:0000256" key="1">
    <source>
        <dbReference type="ARBA" id="ARBA00038184"/>
    </source>
</evidence>
<dbReference type="RefSeq" id="WP_245958293.1">
    <property type="nucleotide sequence ID" value="NZ_QNRR01000018.1"/>
</dbReference>
<sequence length="256" mass="28136">MRASSLLILPFLAVLASFSPVRADEKAQSTNTAIIPVGKLEKDFYEWDQRHAAVMAVKDQLKPEVVLIGDSITHFWGGQPNEPKGNRGAQAWKDLFGDRPVLNLGFGWDRTQNVLKRIELGELDGLAPKAVVIHIGTNNLAGTKNARENTPDEIVEGIALIVQRVQEKCPAAKVIVMAVFPRGEKPDNTRRVQVNAINERLAKKMEGTKGVTYLDITAKLTNPDGTISKEMMPDFLHPGAKGYAIWAEALNPVLPK</sequence>
<dbReference type="AlphaFoldDB" id="A0A366H5A6"/>
<reference evidence="4 5" key="1">
    <citation type="submission" date="2018-06" db="EMBL/GenBank/DDBJ databases">
        <title>Genomic Encyclopedia of Type Strains, Phase IV (KMG-IV): sequencing the most valuable type-strain genomes for metagenomic binning, comparative biology and taxonomic classification.</title>
        <authorList>
            <person name="Goeker M."/>
        </authorList>
    </citation>
    <scope>NUCLEOTIDE SEQUENCE [LARGE SCALE GENOMIC DNA]</scope>
    <source>
        <strain evidence="4 5">DSM 25532</strain>
    </source>
</reference>
<name>A0A366H5A6_9BACT</name>
<dbReference type="Proteomes" id="UP000253426">
    <property type="component" value="Unassembled WGS sequence"/>
</dbReference>
<protein>
    <submittedName>
        <fullName evidence="4">Lysophospholipase L1-like esterase</fullName>
    </submittedName>
</protein>